<organism evidence="1 2">
    <name type="scientific">Vibrio harveyi</name>
    <name type="common">Beneckea harveyi</name>
    <dbReference type="NCBI Taxonomy" id="669"/>
    <lineage>
        <taxon>Bacteria</taxon>
        <taxon>Pseudomonadati</taxon>
        <taxon>Pseudomonadota</taxon>
        <taxon>Gammaproteobacteria</taxon>
        <taxon>Vibrionales</taxon>
        <taxon>Vibrionaceae</taxon>
        <taxon>Vibrio</taxon>
    </lineage>
</organism>
<comment type="caution">
    <text evidence="1">The sequence shown here is derived from an EMBL/GenBank/DDBJ whole genome shotgun (WGS) entry which is preliminary data.</text>
</comment>
<keyword evidence="1" id="KW-0012">Acyltransferase</keyword>
<gene>
    <name evidence="1" type="ORF">VCHENC02_4707B</name>
</gene>
<evidence type="ECO:0000313" key="2">
    <source>
        <dbReference type="Proteomes" id="UP000008367"/>
    </source>
</evidence>
<protein>
    <submittedName>
        <fullName evidence="1">Acyltransferase family protein</fullName>
    </submittedName>
</protein>
<sequence>IQGIVGYKGKVHVAFGDVIDQEFETPDELANEIDRQIHNNYRVFPINLLAAGREDESITESVKSQLQEKLEQLPTGAHSYLVASYANPVNNQE</sequence>
<dbReference type="EMBL" id="AJSR01002066">
    <property type="protein sequence ID" value="EKM29479.1"/>
    <property type="molecule type" value="Genomic_DNA"/>
</dbReference>
<evidence type="ECO:0000313" key="1">
    <source>
        <dbReference type="EMBL" id="EKM29479.1"/>
    </source>
</evidence>
<dbReference type="Proteomes" id="UP000008367">
    <property type="component" value="Unassembled WGS sequence"/>
</dbReference>
<reference evidence="1 2" key="1">
    <citation type="submission" date="2012-10" db="EMBL/GenBank/DDBJ databases">
        <title>Genome sequence of Vibrio Cholerae HENC-02.</title>
        <authorList>
            <person name="Eppinger M."/>
            <person name="Hasan N.A."/>
            <person name="Sengamalay N."/>
            <person name="Hine E."/>
            <person name="Su Q."/>
            <person name="Daugherty S.C."/>
            <person name="Young S."/>
            <person name="Sadzewicz L."/>
            <person name="Tallon L."/>
            <person name="Cebula T.A."/>
            <person name="Ravel J."/>
            <person name="Colwell R.R."/>
        </authorList>
    </citation>
    <scope>NUCLEOTIDE SEQUENCE [LARGE SCALE GENOMIC DNA]</scope>
    <source>
        <strain evidence="1 2">HENC-02</strain>
    </source>
</reference>
<accession>A0A454CSU2</accession>
<feature type="non-terminal residue" evidence="1">
    <location>
        <position position="1"/>
    </location>
</feature>
<keyword evidence="1" id="KW-0808">Transferase</keyword>
<proteinExistence type="predicted"/>
<dbReference type="GO" id="GO:0016746">
    <property type="term" value="F:acyltransferase activity"/>
    <property type="evidence" value="ECO:0007669"/>
    <property type="project" value="UniProtKB-KW"/>
</dbReference>
<dbReference type="AlphaFoldDB" id="A0A454CSU2"/>
<name>A0A454CSU2_VIBHA</name>